<proteinExistence type="predicted"/>
<dbReference type="InterPro" id="IPR005151">
    <property type="entry name" value="Tail-specific_protease"/>
</dbReference>
<dbReference type="EMBL" id="JSAQ01000001">
    <property type="protein sequence ID" value="KGO06318.1"/>
    <property type="molecule type" value="Genomic_DNA"/>
</dbReference>
<dbReference type="RefSeq" id="WP_035325322.1">
    <property type="nucleotide sequence ID" value="NZ_CP015125.1"/>
</dbReference>
<evidence type="ECO:0000313" key="2">
    <source>
        <dbReference type="EMBL" id="KGO06318.1"/>
    </source>
</evidence>
<dbReference type="PATRIC" id="fig|1300343.5.peg.2889"/>
<comment type="caution">
    <text evidence="2">The sequence shown here is derived from an EMBL/GenBank/DDBJ whole genome shotgun (WGS) entry which is preliminary data.</text>
</comment>
<dbReference type="GO" id="GO:0006508">
    <property type="term" value="P:proteolysis"/>
    <property type="evidence" value="ECO:0007669"/>
    <property type="project" value="InterPro"/>
</dbReference>
<dbReference type="Pfam" id="PF03572">
    <property type="entry name" value="Peptidase_S41"/>
    <property type="match status" value="1"/>
</dbReference>
<name>A0A0A2GUZ5_9FLAO</name>
<dbReference type="InterPro" id="IPR029045">
    <property type="entry name" value="ClpP/crotonase-like_dom_sf"/>
</dbReference>
<keyword evidence="3" id="KW-1185">Reference proteome</keyword>
<dbReference type="Gene3D" id="3.90.226.10">
    <property type="entry name" value="2-enoyl-CoA Hydratase, Chain A, domain 1"/>
    <property type="match status" value="1"/>
</dbReference>
<organism evidence="2 3">
    <name type="scientific">Dokdonia donghaensis DSW-1</name>
    <dbReference type="NCBI Taxonomy" id="1300343"/>
    <lineage>
        <taxon>Bacteria</taxon>
        <taxon>Pseudomonadati</taxon>
        <taxon>Bacteroidota</taxon>
        <taxon>Flavobacteriia</taxon>
        <taxon>Flavobacteriales</taxon>
        <taxon>Flavobacteriaceae</taxon>
        <taxon>Dokdonia</taxon>
    </lineage>
</organism>
<dbReference type="KEGG" id="ddo:I597_2843"/>
<dbReference type="GO" id="GO:0004175">
    <property type="term" value="F:endopeptidase activity"/>
    <property type="evidence" value="ECO:0007669"/>
    <property type="project" value="TreeGrafter"/>
</dbReference>
<dbReference type="OrthoDB" id="5480566at2"/>
<dbReference type="GO" id="GO:0008236">
    <property type="term" value="F:serine-type peptidase activity"/>
    <property type="evidence" value="ECO:0007669"/>
    <property type="project" value="InterPro"/>
</dbReference>
<dbReference type="AlphaFoldDB" id="A0A0A2GUZ5"/>
<dbReference type="GO" id="GO:0030288">
    <property type="term" value="C:outer membrane-bounded periplasmic space"/>
    <property type="evidence" value="ECO:0007669"/>
    <property type="project" value="TreeGrafter"/>
</dbReference>
<evidence type="ECO:0000313" key="3">
    <source>
        <dbReference type="Proteomes" id="UP000030140"/>
    </source>
</evidence>
<gene>
    <name evidence="2" type="ORF">NV36_05350</name>
</gene>
<evidence type="ECO:0000259" key="1">
    <source>
        <dbReference type="Pfam" id="PF03572"/>
    </source>
</evidence>
<dbReference type="PANTHER" id="PTHR32060:SF30">
    <property type="entry name" value="CARBOXY-TERMINAL PROCESSING PROTEASE CTPA"/>
    <property type="match status" value="1"/>
</dbReference>
<dbReference type="Proteomes" id="UP000030140">
    <property type="component" value="Unassembled WGS sequence"/>
</dbReference>
<protein>
    <submittedName>
        <fullName evidence="2">Peptidase</fullName>
    </submittedName>
</protein>
<dbReference type="SUPFAM" id="SSF52096">
    <property type="entry name" value="ClpP/crotonase"/>
    <property type="match status" value="1"/>
</dbReference>
<feature type="domain" description="Tail specific protease" evidence="1">
    <location>
        <begin position="251"/>
        <end position="476"/>
    </location>
</feature>
<reference evidence="2 3" key="1">
    <citation type="submission" date="2014-10" db="EMBL/GenBank/DDBJ databases">
        <title>Draft genome sequence of the proteorhodopsin-containing marine bacterium Dokdonia donghaensis.</title>
        <authorList>
            <person name="Gomez-Consarnau L."/>
            <person name="Gonzalez J.M."/>
            <person name="Riedel T."/>
            <person name="Jaenicke S."/>
            <person name="Wagner-Doebler I."/>
            <person name="Fuhrman J.A."/>
        </authorList>
    </citation>
    <scope>NUCLEOTIDE SEQUENCE [LARGE SCALE GENOMIC DNA]</scope>
    <source>
        <strain evidence="2 3">DSW-1</strain>
    </source>
</reference>
<accession>A0A0A2GUZ5</accession>
<dbReference type="GO" id="GO:0007165">
    <property type="term" value="P:signal transduction"/>
    <property type="evidence" value="ECO:0007669"/>
    <property type="project" value="TreeGrafter"/>
</dbReference>
<dbReference type="PANTHER" id="PTHR32060">
    <property type="entry name" value="TAIL-SPECIFIC PROTEASE"/>
    <property type="match status" value="1"/>
</dbReference>
<sequence>MKNYITLLIFLMTVISVSGQNIDDSFSYKKMQKDLSLFKEIRARANSGLYKYRSKKQIDSIYKWAENEIKTAATHRDFYNIICILTDYEGSLHNDTSLPKKAQEKLEKENYGYFPLPIKWIQGKWIINYANKEIPLGSEITAINDIPISKIIKNLYKYYTTDGLNITGKRTGIRKHFSKYYRLHYGQVNTFNIVYKDKNTALSKTISIEGISYNSYYKRFTNRHSKPYDNLYYLDLDTSQKYHYKDLDTQTGLLTINTFSMGNETTEEHKAYKEFLDSVFTRIKMTGIENLIIDVRQNSGGSDPNDVITYSYVAARNFQESRQAWITFNKIPLIRHLDINVPKTLRPFGVGRFNRHFQQRFPVEKNGNFYLSEESSEMKKRMPNKNAFKGTIYLLVSPEVASAGSLFAAMVASNANSIVIGEETMGGYYGHNGHTSLSYVLPKSGIITDFSIDNIEQDVSQRENQLDKRGIIPDYIVPQNFKDFIKNVDTQMRFTLDLIQENQTNH</sequence>